<dbReference type="GO" id="GO:0005737">
    <property type="term" value="C:cytoplasm"/>
    <property type="evidence" value="ECO:0007669"/>
    <property type="project" value="UniProtKB-SubCell"/>
</dbReference>
<comment type="subcellular location">
    <subcellularLocation>
        <location evidence="1">Cytoplasm</location>
    </subcellularLocation>
</comment>
<reference evidence="16" key="1">
    <citation type="journal article" date="2014" name="Front. Microbiol.">
        <title>High frequency of phylogenetically diverse reductive dehalogenase-homologous genes in deep subseafloor sedimentary metagenomes.</title>
        <authorList>
            <person name="Kawai M."/>
            <person name="Futagami T."/>
            <person name="Toyoda A."/>
            <person name="Takaki Y."/>
            <person name="Nishi S."/>
            <person name="Hori S."/>
            <person name="Arai W."/>
            <person name="Tsubouchi T."/>
            <person name="Morono Y."/>
            <person name="Uchiyama I."/>
            <person name="Ito T."/>
            <person name="Fujiyama A."/>
            <person name="Inagaki F."/>
            <person name="Takami H."/>
        </authorList>
    </citation>
    <scope>NUCLEOTIDE SEQUENCE</scope>
    <source>
        <strain evidence="16">Expedition CK06-06</strain>
    </source>
</reference>
<comment type="similarity">
    <text evidence="3">Belongs to the class-II aminoacyl-tRNA synthetase family. Type-1 seryl-tRNA synthetase subfamily.</text>
</comment>
<evidence type="ECO:0000256" key="2">
    <source>
        <dbReference type="ARBA" id="ARBA00005045"/>
    </source>
</evidence>
<comment type="pathway">
    <text evidence="2">Aminoacyl-tRNA biosynthesis; selenocysteinyl-tRNA(Sec) biosynthesis; L-seryl-tRNA(Sec) from L-serine and tRNA(Sec): step 1/1.</text>
</comment>
<gene>
    <name evidence="16" type="ORF">S12H4_46354</name>
</gene>
<organism evidence="16">
    <name type="scientific">marine sediment metagenome</name>
    <dbReference type="NCBI Taxonomy" id="412755"/>
    <lineage>
        <taxon>unclassified sequences</taxon>
        <taxon>metagenomes</taxon>
        <taxon>ecological metagenomes</taxon>
    </lineage>
</organism>
<evidence type="ECO:0000256" key="14">
    <source>
        <dbReference type="ARBA" id="ARBA00048823"/>
    </source>
</evidence>
<dbReference type="EMBL" id="BARW01028751">
    <property type="protein sequence ID" value="GAJ15536.1"/>
    <property type="molecule type" value="Genomic_DNA"/>
</dbReference>
<evidence type="ECO:0000256" key="11">
    <source>
        <dbReference type="ARBA" id="ARBA00031113"/>
    </source>
</evidence>
<keyword evidence="8" id="KW-0067">ATP-binding</keyword>
<evidence type="ECO:0000256" key="5">
    <source>
        <dbReference type="ARBA" id="ARBA00022490"/>
    </source>
</evidence>
<dbReference type="GO" id="GO:0006434">
    <property type="term" value="P:seryl-tRNA aminoacylation"/>
    <property type="evidence" value="ECO:0007669"/>
    <property type="project" value="InterPro"/>
</dbReference>
<dbReference type="GO" id="GO:0005524">
    <property type="term" value="F:ATP binding"/>
    <property type="evidence" value="ECO:0007669"/>
    <property type="project" value="UniProtKB-KW"/>
</dbReference>
<comment type="caution">
    <text evidence="16">The sequence shown here is derived from an EMBL/GenBank/DDBJ whole genome shotgun (WGS) entry which is preliminary data.</text>
</comment>
<evidence type="ECO:0000256" key="6">
    <source>
        <dbReference type="ARBA" id="ARBA00022598"/>
    </source>
</evidence>
<feature type="domain" description="Aminoacyl-transfer RNA synthetases class-II family profile" evidence="15">
    <location>
        <begin position="1"/>
        <end position="81"/>
    </location>
</feature>
<dbReference type="PROSITE" id="PS50862">
    <property type="entry name" value="AA_TRNA_LIGASE_II"/>
    <property type="match status" value="1"/>
</dbReference>
<dbReference type="SUPFAM" id="SSF55681">
    <property type="entry name" value="Class II aaRS and biotin synthetases"/>
    <property type="match status" value="1"/>
</dbReference>
<dbReference type="PANTHER" id="PTHR43697:SF1">
    <property type="entry name" value="SERINE--TRNA LIGASE"/>
    <property type="match status" value="1"/>
</dbReference>
<dbReference type="InterPro" id="IPR002317">
    <property type="entry name" value="Ser-tRNA-ligase_type_1"/>
</dbReference>
<evidence type="ECO:0000256" key="1">
    <source>
        <dbReference type="ARBA" id="ARBA00004496"/>
    </source>
</evidence>
<evidence type="ECO:0000313" key="16">
    <source>
        <dbReference type="EMBL" id="GAJ15536.1"/>
    </source>
</evidence>
<dbReference type="InterPro" id="IPR006195">
    <property type="entry name" value="aa-tRNA-synth_II"/>
</dbReference>
<comment type="catalytic activity">
    <reaction evidence="13">
        <text>tRNA(Sec) + L-serine + ATP = L-seryl-tRNA(Sec) + AMP + diphosphate + H(+)</text>
        <dbReference type="Rhea" id="RHEA:42580"/>
        <dbReference type="Rhea" id="RHEA-COMP:9742"/>
        <dbReference type="Rhea" id="RHEA-COMP:10128"/>
        <dbReference type="ChEBI" id="CHEBI:15378"/>
        <dbReference type="ChEBI" id="CHEBI:30616"/>
        <dbReference type="ChEBI" id="CHEBI:33019"/>
        <dbReference type="ChEBI" id="CHEBI:33384"/>
        <dbReference type="ChEBI" id="CHEBI:78442"/>
        <dbReference type="ChEBI" id="CHEBI:78533"/>
        <dbReference type="ChEBI" id="CHEBI:456215"/>
        <dbReference type="EC" id="6.1.1.11"/>
    </reaction>
</comment>
<keyword evidence="10" id="KW-0030">Aminoacyl-tRNA synthetase</keyword>
<feature type="non-terminal residue" evidence="16">
    <location>
        <position position="1"/>
    </location>
</feature>
<comment type="catalytic activity">
    <reaction evidence="14">
        <text>tRNA(Ser) + L-serine + ATP = L-seryl-tRNA(Ser) + AMP + diphosphate + H(+)</text>
        <dbReference type="Rhea" id="RHEA:12292"/>
        <dbReference type="Rhea" id="RHEA-COMP:9669"/>
        <dbReference type="Rhea" id="RHEA-COMP:9703"/>
        <dbReference type="ChEBI" id="CHEBI:15378"/>
        <dbReference type="ChEBI" id="CHEBI:30616"/>
        <dbReference type="ChEBI" id="CHEBI:33019"/>
        <dbReference type="ChEBI" id="CHEBI:33384"/>
        <dbReference type="ChEBI" id="CHEBI:78442"/>
        <dbReference type="ChEBI" id="CHEBI:78533"/>
        <dbReference type="ChEBI" id="CHEBI:456215"/>
        <dbReference type="EC" id="6.1.1.11"/>
    </reaction>
</comment>
<keyword evidence="5" id="KW-0963">Cytoplasm</keyword>
<keyword evidence="6" id="KW-0436">Ligase</keyword>
<keyword evidence="9" id="KW-0648">Protein biosynthesis</keyword>
<name>X1VJJ7_9ZZZZ</name>
<evidence type="ECO:0000256" key="4">
    <source>
        <dbReference type="ARBA" id="ARBA00012840"/>
    </source>
</evidence>
<dbReference type="Pfam" id="PF00587">
    <property type="entry name" value="tRNA-synt_2b"/>
    <property type="match status" value="1"/>
</dbReference>
<evidence type="ECO:0000259" key="15">
    <source>
        <dbReference type="PROSITE" id="PS50862"/>
    </source>
</evidence>
<keyword evidence="7" id="KW-0547">Nucleotide-binding</keyword>
<proteinExistence type="inferred from homology"/>
<dbReference type="PRINTS" id="PR00981">
    <property type="entry name" value="TRNASYNTHSER"/>
</dbReference>
<dbReference type="InterPro" id="IPR045864">
    <property type="entry name" value="aa-tRNA-synth_II/BPL/LPL"/>
</dbReference>
<protein>
    <recommendedName>
        <fullName evidence="4">serine--tRNA ligase</fullName>
        <ecNumber evidence="4">6.1.1.11</ecNumber>
    </recommendedName>
    <alternativeName>
        <fullName evidence="11">Seryl-tRNA synthetase</fullName>
    </alternativeName>
    <alternativeName>
        <fullName evidence="12">Seryl-tRNA(Ser/Sec) synthetase</fullName>
    </alternativeName>
</protein>
<dbReference type="AlphaFoldDB" id="X1VJJ7"/>
<evidence type="ECO:0000256" key="13">
    <source>
        <dbReference type="ARBA" id="ARBA00047929"/>
    </source>
</evidence>
<sequence length="100" mass="11320">DSAAATYDIECWMPGQGEYRETHSTSNCTDFQSQRLNIRYRSKQGEVKFVHTLNGTALALGRIIVAILENYQQADGSIKVPLVLQKYMGIKKIANKHEFI</sequence>
<dbReference type="Gene3D" id="3.30.930.10">
    <property type="entry name" value="Bira Bifunctional Protein, Domain 2"/>
    <property type="match status" value="1"/>
</dbReference>
<evidence type="ECO:0000256" key="7">
    <source>
        <dbReference type="ARBA" id="ARBA00022741"/>
    </source>
</evidence>
<accession>X1VJJ7</accession>
<evidence type="ECO:0000256" key="12">
    <source>
        <dbReference type="ARBA" id="ARBA00033352"/>
    </source>
</evidence>
<dbReference type="InterPro" id="IPR002314">
    <property type="entry name" value="aa-tRNA-synt_IIb"/>
</dbReference>
<dbReference type="GO" id="GO:0004828">
    <property type="term" value="F:serine-tRNA ligase activity"/>
    <property type="evidence" value="ECO:0007669"/>
    <property type="project" value="UniProtKB-EC"/>
</dbReference>
<evidence type="ECO:0000256" key="8">
    <source>
        <dbReference type="ARBA" id="ARBA00022840"/>
    </source>
</evidence>
<dbReference type="PANTHER" id="PTHR43697">
    <property type="entry name" value="SERYL-TRNA SYNTHETASE"/>
    <property type="match status" value="1"/>
</dbReference>
<evidence type="ECO:0000256" key="10">
    <source>
        <dbReference type="ARBA" id="ARBA00023146"/>
    </source>
</evidence>
<evidence type="ECO:0000256" key="3">
    <source>
        <dbReference type="ARBA" id="ARBA00010728"/>
    </source>
</evidence>
<evidence type="ECO:0000256" key="9">
    <source>
        <dbReference type="ARBA" id="ARBA00022917"/>
    </source>
</evidence>
<dbReference type="EC" id="6.1.1.11" evidence="4"/>